<evidence type="ECO:0000313" key="2">
    <source>
        <dbReference type="Proteomes" id="UP000604341"/>
    </source>
</evidence>
<protein>
    <recommendedName>
        <fullName evidence="3">Transcriptional regulator</fullName>
    </recommendedName>
</protein>
<dbReference type="RefSeq" id="WP_189070251.1">
    <property type="nucleotide sequence ID" value="NZ_BMPE01000015.1"/>
</dbReference>
<dbReference type="Proteomes" id="UP000604341">
    <property type="component" value="Unassembled WGS sequence"/>
</dbReference>
<comment type="caution">
    <text evidence="1">The sequence shown here is derived from an EMBL/GenBank/DDBJ whole genome shotgun (WGS) entry which is preliminary data.</text>
</comment>
<keyword evidence="2" id="KW-1185">Reference proteome</keyword>
<proteinExistence type="predicted"/>
<name>A0ABQ2FP59_9DEIO</name>
<reference evidence="2" key="1">
    <citation type="journal article" date="2019" name="Int. J. Syst. Evol. Microbiol.">
        <title>The Global Catalogue of Microorganisms (GCM) 10K type strain sequencing project: providing services to taxonomists for standard genome sequencing and annotation.</title>
        <authorList>
            <consortium name="The Broad Institute Genomics Platform"/>
            <consortium name="The Broad Institute Genome Sequencing Center for Infectious Disease"/>
            <person name="Wu L."/>
            <person name="Ma J."/>
        </authorList>
    </citation>
    <scope>NUCLEOTIDE SEQUENCE [LARGE SCALE GENOMIC DNA]</scope>
    <source>
        <strain evidence="2">JCM 19173</strain>
    </source>
</reference>
<dbReference type="EMBL" id="BMPE01000015">
    <property type="protein sequence ID" value="GGL13073.1"/>
    <property type="molecule type" value="Genomic_DNA"/>
</dbReference>
<organism evidence="1 2">
    <name type="scientific">Deinococcus radiotolerans</name>
    <dbReference type="NCBI Taxonomy" id="1309407"/>
    <lineage>
        <taxon>Bacteria</taxon>
        <taxon>Thermotogati</taxon>
        <taxon>Deinococcota</taxon>
        <taxon>Deinococci</taxon>
        <taxon>Deinococcales</taxon>
        <taxon>Deinococcaceae</taxon>
        <taxon>Deinococcus</taxon>
    </lineage>
</organism>
<evidence type="ECO:0008006" key="3">
    <source>
        <dbReference type="Google" id="ProtNLM"/>
    </source>
</evidence>
<evidence type="ECO:0000313" key="1">
    <source>
        <dbReference type="EMBL" id="GGL13073.1"/>
    </source>
</evidence>
<gene>
    <name evidence="1" type="ORF">GCM10010844_34830</name>
</gene>
<sequence>MRRSFLNGTPDRFTDDQKAAVLALARADGGTCLTDVMTALNLGRTAAISLLGQLTEGQTLYSVPNPARRHLRYFVDEDDIRPHLLDPAVQAQLLTVLAAGPGSAAHLAERLRLPGDVTRANLEALREQAAVFGPRGVGARVYHLAQPAAPVNAAVEDGPAA</sequence>
<accession>A0ABQ2FP59</accession>